<organism evidence="2 3">
    <name type="scientific">Trapa natans</name>
    <name type="common">Water chestnut</name>
    <dbReference type="NCBI Taxonomy" id="22666"/>
    <lineage>
        <taxon>Eukaryota</taxon>
        <taxon>Viridiplantae</taxon>
        <taxon>Streptophyta</taxon>
        <taxon>Embryophyta</taxon>
        <taxon>Tracheophyta</taxon>
        <taxon>Spermatophyta</taxon>
        <taxon>Magnoliopsida</taxon>
        <taxon>eudicotyledons</taxon>
        <taxon>Gunneridae</taxon>
        <taxon>Pentapetalae</taxon>
        <taxon>rosids</taxon>
        <taxon>malvids</taxon>
        <taxon>Myrtales</taxon>
        <taxon>Lythraceae</taxon>
        <taxon>Trapa</taxon>
    </lineage>
</organism>
<sequence length="78" mass="8848">MPYRVDLNKFANLTNEEYCAMLLETRRDVKRRMVKALRAARKDISGWSLMSSTTLPGKESENGAYNTGQGRLEGVMGY</sequence>
<evidence type="ECO:0000256" key="1">
    <source>
        <dbReference type="SAM" id="MobiDB-lite"/>
    </source>
</evidence>
<dbReference type="EMBL" id="JAXQNO010000014">
    <property type="protein sequence ID" value="KAK4784574.1"/>
    <property type="molecule type" value="Genomic_DNA"/>
</dbReference>
<protein>
    <submittedName>
        <fullName evidence="2">Uncharacterized protein</fullName>
    </submittedName>
</protein>
<dbReference type="Proteomes" id="UP001346149">
    <property type="component" value="Unassembled WGS sequence"/>
</dbReference>
<dbReference type="AlphaFoldDB" id="A0AAN7LHU9"/>
<name>A0AAN7LHU9_TRANT</name>
<accession>A0AAN7LHU9</accession>
<comment type="caution">
    <text evidence="2">The sequence shown here is derived from an EMBL/GenBank/DDBJ whole genome shotgun (WGS) entry which is preliminary data.</text>
</comment>
<proteinExistence type="predicted"/>
<feature type="region of interest" description="Disordered" evidence="1">
    <location>
        <begin position="58"/>
        <end position="78"/>
    </location>
</feature>
<evidence type="ECO:0000313" key="3">
    <source>
        <dbReference type="Proteomes" id="UP001346149"/>
    </source>
</evidence>
<gene>
    <name evidence="2" type="ORF">SAY86_018942</name>
</gene>
<evidence type="ECO:0000313" key="2">
    <source>
        <dbReference type="EMBL" id="KAK4784574.1"/>
    </source>
</evidence>
<reference evidence="2 3" key="1">
    <citation type="journal article" date="2023" name="Hortic Res">
        <title>Pangenome of water caltrop reveals structural variations and asymmetric subgenome divergence after allopolyploidization.</title>
        <authorList>
            <person name="Zhang X."/>
            <person name="Chen Y."/>
            <person name="Wang L."/>
            <person name="Yuan Y."/>
            <person name="Fang M."/>
            <person name="Shi L."/>
            <person name="Lu R."/>
            <person name="Comes H.P."/>
            <person name="Ma Y."/>
            <person name="Chen Y."/>
            <person name="Huang G."/>
            <person name="Zhou Y."/>
            <person name="Zheng Z."/>
            <person name="Qiu Y."/>
        </authorList>
    </citation>
    <scope>NUCLEOTIDE SEQUENCE [LARGE SCALE GENOMIC DNA]</scope>
    <source>
        <strain evidence="2">F231</strain>
    </source>
</reference>
<keyword evidence="3" id="KW-1185">Reference proteome</keyword>